<dbReference type="Gene3D" id="3.90.76.10">
    <property type="entry name" value="Dipeptide-binding Protein, Domain 1"/>
    <property type="match status" value="1"/>
</dbReference>
<evidence type="ECO:0000256" key="4">
    <source>
        <dbReference type="ARBA" id="ARBA00022729"/>
    </source>
</evidence>
<name>A0A5P0YMB0_9ACTN</name>
<dbReference type="GO" id="GO:0030313">
    <property type="term" value="C:cell envelope"/>
    <property type="evidence" value="ECO:0007669"/>
    <property type="project" value="UniProtKB-SubCell"/>
</dbReference>
<comment type="similarity">
    <text evidence="2">Belongs to the bacterial solute-binding protein 5 family.</text>
</comment>
<reference evidence="7" key="3">
    <citation type="journal article" name="Syst. Appl. Microbiol.">
        <title>Streptomyces alkaliterrae sp. nov., isolated from an alkaline soil, and emended descriptions of Streptomyces alkaliphilus, Streptomyces calidiresistens and Streptomyces durbertensis.</title>
        <authorList>
            <person name="Swiecimska M."/>
            <person name="Golinska P."/>
            <person name="Nouioui I."/>
            <person name="Wypij M."/>
            <person name="Rai M."/>
            <person name="Sangal V."/>
            <person name="Goodfellow M."/>
        </authorList>
    </citation>
    <scope>NUCLEOTIDE SEQUENCE</scope>
    <source>
        <strain evidence="7">OF8</strain>
    </source>
</reference>
<evidence type="ECO:0000256" key="2">
    <source>
        <dbReference type="ARBA" id="ARBA00005695"/>
    </source>
</evidence>
<dbReference type="GO" id="GO:0042597">
    <property type="term" value="C:periplasmic space"/>
    <property type="evidence" value="ECO:0007669"/>
    <property type="project" value="UniProtKB-ARBA"/>
</dbReference>
<organism evidence="8 9">
    <name type="scientific">Streptomyces alkaliterrae</name>
    <dbReference type="NCBI Taxonomy" id="2213162"/>
    <lineage>
        <taxon>Bacteria</taxon>
        <taxon>Bacillati</taxon>
        <taxon>Actinomycetota</taxon>
        <taxon>Actinomycetes</taxon>
        <taxon>Kitasatosporales</taxon>
        <taxon>Streptomycetaceae</taxon>
        <taxon>Streptomyces</taxon>
    </lineage>
</organism>
<dbReference type="GO" id="GO:0015833">
    <property type="term" value="P:peptide transport"/>
    <property type="evidence" value="ECO:0007669"/>
    <property type="project" value="TreeGrafter"/>
</dbReference>
<dbReference type="Pfam" id="PF00496">
    <property type="entry name" value="SBP_bac_5"/>
    <property type="match status" value="1"/>
</dbReference>
<evidence type="ECO:0000313" key="9">
    <source>
        <dbReference type="Proteomes" id="UP000320857"/>
    </source>
</evidence>
<evidence type="ECO:0000313" key="7">
    <source>
        <dbReference type="EMBL" id="MBB1258230.1"/>
    </source>
</evidence>
<keyword evidence="3" id="KW-0813">Transport</keyword>
<keyword evidence="4 5" id="KW-0732">Signal</keyword>
<evidence type="ECO:0000313" key="10">
    <source>
        <dbReference type="Proteomes" id="UP000517765"/>
    </source>
</evidence>
<dbReference type="PANTHER" id="PTHR30290:SF10">
    <property type="entry name" value="PERIPLASMIC OLIGOPEPTIDE-BINDING PROTEIN-RELATED"/>
    <property type="match status" value="1"/>
</dbReference>
<evidence type="ECO:0000256" key="5">
    <source>
        <dbReference type="SAM" id="SignalP"/>
    </source>
</evidence>
<dbReference type="OrthoDB" id="9801912at2"/>
<evidence type="ECO:0000256" key="3">
    <source>
        <dbReference type="ARBA" id="ARBA00022448"/>
    </source>
</evidence>
<feature type="chain" id="PRO_5038308148" evidence="5">
    <location>
        <begin position="21"/>
        <end position="525"/>
    </location>
</feature>
<dbReference type="Gene3D" id="3.10.105.10">
    <property type="entry name" value="Dipeptide-binding Protein, Domain 3"/>
    <property type="match status" value="1"/>
</dbReference>
<comment type="subcellular location">
    <subcellularLocation>
        <location evidence="1">Cell envelope</location>
    </subcellularLocation>
</comment>
<dbReference type="RefSeq" id="WP_143646921.1">
    <property type="nucleotide sequence ID" value="NZ_JABJXA010000019.1"/>
</dbReference>
<dbReference type="InterPro" id="IPR030678">
    <property type="entry name" value="Peptide/Ni-bd"/>
</dbReference>
<dbReference type="Gene3D" id="3.40.190.10">
    <property type="entry name" value="Periplasmic binding protein-like II"/>
    <property type="match status" value="1"/>
</dbReference>
<accession>A0A5P0YMB0</accession>
<dbReference type="Proteomes" id="UP000320857">
    <property type="component" value="Unassembled WGS sequence"/>
</dbReference>
<feature type="domain" description="Solute-binding protein family 5" evidence="6">
    <location>
        <begin position="84"/>
        <end position="443"/>
    </location>
</feature>
<proteinExistence type="inferred from homology"/>
<dbReference type="GO" id="GO:1904680">
    <property type="term" value="F:peptide transmembrane transporter activity"/>
    <property type="evidence" value="ECO:0007669"/>
    <property type="project" value="TreeGrafter"/>
</dbReference>
<reference evidence="10" key="2">
    <citation type="submission" date="2020-05" db="EMBL/GenBank/DDBJ databases">
        <title>Classification of alakaliphilic streptomycetes isolated from an alkaline soil next to Lonar Crater, India and a proposal for the recognition of Streptomyces alkaliterrae sp. nov.</title>
        <authorList>
            <person name="Golinska P."/>
        </authorList>
    </citation>
    <scope>NUCLEOTIDE SEQUENCE [LARGE SCALE GENOMIC DNA]</scope>
    <source>
        <strain evidence="10">OF8</strain>
    </source>
</reference>
<dbReference type="GO" id="GO:0043190">
    <property type="term" value="C:ATP-binding cassette (ABC) transporter complex"/>
    <property type="evidence" value="ECO:0007669"/>
    <property type="project" value="InterPro"/>
</dbReference>
<reference evidence="8 9" key="1">
    <citation type="submission" date="2019-10" db="EMBL/GenBank/DDBJ databases">
        <title>Streptomyces sp. nov., a novel actinobacterium isolated from alkaline environment.</title>
        <authorList>
            <person name="Golinska P."/>
        </authorList>
    </citation>
    <scope>NUCLEOTIDE SEQUENCE [LARGE SCALE GENOMIC DNA]</scope>
    <source>
        <strain evidence="8 9">OF1</strain>
    </source>
</reference>
<dbReference type="PROSITE" id="PS51257">
    <property type="entry name" value="PROKAR_LIPOPROTEIN"/>
    <property type="match status" value="1"/>
</dbReference>
<dbReference type="SUPFAM" id="SSF53850">
    <property type="entry name" value="Periplasmic binding protein-like II"/>
    <property type="match status" value="1"/>
</dbReference>
<dbReference type="EMBL" id="JABJXA010000019">
    <property type="protein sequence ID" value="MBB1258230.1"/>
    <property type="molecule type" value="Genomic_DNA"/>
</dbReference>
<dbReference type="EMBL" id="VJYK02000040">
    <property type="protein sequence ID" value="MQS01445.1"/>
    <property type="molecule type" value="Genomic_DNA"/>
</dbReference>
<dbReference type="InterPro" id="IPR039424">
    <property type="entry name" value="SBP_5"/>
</dbReference>
<comment type="caution">
    <text evidence="8">The sequence shown here is derived from an EMBL/GenBank/DDBJ whole genome shotgun (WGS) entry which is preliminary data.</text>
</comment>
<keyword evidence="9" id="KW-1185">Reference proteome</keyword>
<dbReference type="PANTHER" id="PTHR30290">
    <property type="entry name" value="PERIPLASMIC BINDING COMPONENT OF ABC TRANSPORTER"/>
    <property type="match status" value="1"/>
</dbReference>
<evidence type="ECO:0000313" key="8">
    <source>
        <dbReference type="EMBL" id="MQS01445.1"/>
    </source>
</evidence>
<feature type="signal peptide" evidence="5">
    <location>
        <begin position="1"/>
        <end position="20"/>
    </location>
</feature>
<sequence>MNRKTLVLPALAGVMTTVLTACGTQPGARADGDTLVVGTTDSFEVSASTPAPFDPAAVYDTATWNVFRSTFQTLLRLPRSGTLPEPEAAEKCGFTDTRNTHYRCTLREGLTFSNGRDLTAAEVVHSIRRVLTISDSHGPAALLSNIKAIETTPGNAVLFSLKKPDATFPHKLATPAAAIVDPEEYPADALREGTEITGSGPYVVDEVKDGRIRLSANPRYQGGLKPRTKSVELRGYPDADQLEQALTRGEIDLVTRTLAPDQIERLRERDDIDLQETTSQSIRYLVFNTDAPSARTKAVRQAVAQLVDRQALVRDVYLRTAEPLHSIVPGGLPGHRAAFHTRYGEPDAKAARRLLDEAGVDTPVKLTLSHTSDYYGPATRDEFKALAAQLNRSGLFRVSVTSAPWKEFRKAAVDGEYQVFGMGWSPDFPDADNFVDPFFGEDNFLDSPYRNAEITDRLIPRTRAAAERDQAERQFVRIQEIVADEVPVLPLWQGKSHVAARSGVTGVEWALNSSSVLQLWELGRG</sequence>
<evidence type="ECO:0000259" key="6">
    <source>
        <dbReference type="Pfam" id="PF00496"/>
    </source>
</evidence>
<dbReference type="PIRSF" id="PIRSF002741">
    <property type="entry name" value="MppA"/>
    <property type="match status" value="1"/>
</dbReference>
<protein>
    <submittedName>
        <fullName evidence="8">Peptide-binding protein</fullName>
    </submittedName>
</protein>
<dbReference type="InterPro" id="IPR000914">
    <property type="entry name" value="SBP_5_dom"/>
</dbReference>
<dbReference type="Proteomes" id="UP000517765">
    <property type="component" value="Unassembled WGS sequence"/>
</dbReference>
<evidence type="ECO:0000256" key="1">
    <source>
        <dbReference type="ARBA" id="ARBA00004196"/>
    </source>
</evidence>
<dbReference type="AlphaFoldDB" id="A0A5P0YMB0"/>
<gene>
    <name evidence="8" type="ORF">FNX44_006045</name>
    <name evidence="7" type="ORF">H3147_05230</name>
</gene>